<dbReference type="SUPFAM" id="SSF55874">
    <property type="entry name" value="ATPase domain of HSP90 chaperone/DNA topoisomerase II/histidine kinase"/>
    <property type="match status" value="1"/>
</dbReference>
<dbReference type="InterPro" id="IPR011990">
    <property type="entry name" value="TPR-like_helical_dom_sf"/>
</dbReference>
<dbReference type="GO" id="GO:0005524">
    <property type="term" value="F:ATP binding"/>
    <property type="evidence" value="ECO:0007669"/>
    <property type="project" value="UniProtKB-KW"/>
</dbReference>
<dbReference type="EMBL" id="CP050995">
    <property type="protein sequence ID" value="QIY91832.1"/>
    <property type="molecule type" value="Genomic_DNA"/>
</dbReference>
<evidence type="ECO:0000259" key="5">
    <source>
        <dbReference type="Pfam" id="PF02518"/>
    </source>
</evidence>
<feature type="domain" description="Histidine kinase/HSP90-like ATPase" evidence="5">
    <location>
        <begin position="471"/>
        <end position="556"/>
    </location>
</feature>
<dbReference type="Gene3D" id="3.30.565.10">
    <property type="entry name" value="Histidine kinase-like ATPase, C-terminal domain"/>
    <property type="match status" value="1"/>
</dbReference>
<dbReference type="CDD" id="cd16917">
    <property type="entry name" value="HATPase_UhpB-NarQ-NarX-like"/>
    <property type="match status" value="1"/>
</dbReference>
<keyword evidence="1" id="KW-0808">Transferase</keyword>
<dbReference type="Pfam" id="PF02518">
    <property type="entry name" value="HATPase_c"/>
    <property type="match status" value="1"/>
</dbReference>
<dbReference type="InterPro" id="IPR019734">
    <property type="entry name" value="TPR_rpt"/>
</dbReference>
<dbReference type="Proteomes" id="UP000501570">
    <property type="component" value="Chromosome"/>
</dbReference>
<dbReference type="SUPFAM" id="SSF48452">
    <property type="entry name" value="TPR-like"/>
    <property type="match status" value="1"/>
</dbReference>
<keyword evidence="3" id="KW-0902">Two-component regulatory system</keyword>
<dbReference type="PROSITE" id="PS51257">
    <property type="entry name" value="PROKAR_LIPOPROTEIN"/>
    <property type="match status" value="1"/>
</dbReference>
<evidence type="ECO:0000256" key="4">
    <source>
        <dbReference type="SAM" id="Phobius"/>
    </source>
</evidence>
<accession>A0ABX6KTA1</accession>
<organism evidence="6 7">
    <name type="scientific">Chryseobacterium gallinarum</name>
    <dbReference type="NCBI Taxonomy" id="1324352"/>
    <lineage>
        <taxon>Bacteria</taxon>
        <taxon>Pseudomonadati</taxon>
        <taxon>Bacteroidota</taxon>
        <taxon>Flavobacteriia</taxon>
        <taxon>Flavobacteriales</taxon>
        <taxon>Weeksellaceae</taxon>
        <taxon>Chryseobacterium group</taxon>
        <taxon>Chryseobacterium</taxon>
    </lineage>
</organism>
<sequence length="557" mass="64913">MKYFYLITLFFLFSCKKNGENLHPISDKIPSFSKAEMFYENKKMDSAFKYFNEASTYYLLKKDSIRYASSLAYLSIISIEQGDYYGSEELNTAAIKYLKQPRDNEYLLSIYNSIAISRKNLKDYKTAIIWYNKALNVAKKTDDKITIKNNIAIANAKMKNFTEAVKILDSLYFNMQNAQNTRLKSKILDNLAYTKFLQDSQYDAEKELNKALTIRNENNDIWGLNASYAHLSDFYSNINKQKSLLYANKMYEVATSLKSPDDKLEALQKVILLENDHIQSRNYFNIYQKLQDSLQTARNKAKNQFALIRYEAEKNKADFLKSKAENSQKENQILKQYIVLGILLIILVWLYFGFKRRKKRLQREKELEVKNTEIKYSKKVHDKVANKVYHVMSEVENIPVLDKDELLDKLENIYHISRDISYDDKDLAVEKDFSKQLSKMLKSYSSEIIKVPIIGNEEELWNGVSETAKIEVFYILQELMTNMKKHSKADRVLIDFERENNLITISYSDNGVGIQKHSPKNGLKNTESRINSINGTINFESTTEKGLKINLSFPAKN</sequence>
<dbReference type="InterPro" id="IPR036890">
    <property type="entry name" value="HATPase_C_sf"/>
</dbReference>
<dbReference type="InterPro" id="IPR003594">
    <property type="entry name" value="HATPase_dom"/>
</dbReference>
<keyword evidence="4" id="KW-0812">Transmembrane</keyword>
<dbReference type="InterPro" id="IPR050482">
    <property type="entry name" value="Sensor_HK_TwoCompSys"/>
</dbReference>
<evidence type="ECO:0000313" key="7">
    <source>
        <dbReference type="Proteomes" id="UP000501570"/>
    </source>
</evidence>
<evidence type="ECO:0000256" key="2">
    <source>
        <dbReference type="ARBA" id="ARBA00022777"/>
    </source>
</evidence>
<keyword evidence="2" id="KW-0418">Kinase</keyword>
<dbReference type="PANTHER" id="PTHR24421">
    <property type="entry name" value="NITRATE/NITRITE SENSOR PROTEIN NARX-RELATED"/>
    <property type="match status" value="1"/>
</dbReference>
<keyword evidence="4" id="KW-1133">Transmembrane helix</keyword>
<dbReference type="SMART" id="SM00028">
    <property type="entry name" value="TPR"/>
    <property type="match status" value="2"/>
</dbReference>
<feature type="transmembrane region" description="Helical" evidence="4">
    <location>
        <begin position="337"/>
        <end position="354"/>
    </location>
</feature>
<dbReference type="Gene3D" id="1.25.40.10">
    <property type="entry name" value="Tetratricopeptide repeat domain"/>
    <property type="match status" value="1"/>
</dbReference>
<evidence type="ECO:0000256" key="1">
    <source>
        <dbReference type="ARBA" id="ARBA00022679"/>
    </source>
</evidence>
<evidence type="ECO:0000256" key="3">
    <source>
        <dbReference type="ARBA" id="ARBA00023012"/>
    </source>
</evidence>
<evidence type="ECO:0000313" key="6">
    <source>
        <dbReference type="EMBL" id="QIY91832.1"/>
    </source>
</evidence>
<keyword evidence="7" id="KW-1185">Reference proteome</keyword>
<gene>
    <name evidence="6" type="ORF">FOB44_14740</name>
</gene>
<keyword evidence="6" id="KW-0067">ATP-binding</keyword>
<protein>
    <submittedName>
        <fullName evidence="6">ATP-binding protein</fullName>
    </submittedName>
</protein>
<reference evidence="6 7" key="1">
    <citation type="submission" date="2019-09" db="EMBL/GenBank/DDBJ databases">
        <title>FDA dAtabase for Regulatory Grade micrObial Sequences (FDA-ARGOS): Supporting development and validation of Infectious Disease Dx tests.</title>
        <authorList>
            <person name="Sciortino C."/>
            <person name="Tallon L."/>
            <person name="Sadzewicz L."/>
            <person name="Vavikolanu K."/>
            <person name="Mehta A."/>
            <person name="Aluvathingal J."/>
            <person name="Nadendla S."/>
            <person name="Nandy P."/>
            <person name="Geyer C."/>
            <person name="Yan Y."/>
            <person name="Sichtig H."/>
        </authorList>
    </citation>
    <scope>NUCLEOTIDE SEQUENCE [LARGE SCALE GENOMIC DNA]</scope>
    <source>
        <strain evidence="6 7">FDAARGOS_636</strain>
    </source>
</reference>
<name>A0ABX6KTA1_CHRGL</name>
<proteinExistence type="predicted"/>
<keyword evidence="4" id="KW-0472">Membrane</keyword>
<keyword evidence="6" id="KW-0547">Nucleotide-binding</keyword>